<name>A0A166RKM9_9CLOT</name>
<organism evidence="1 2">
    <name type="scientific">Clostridium ljungdahlii</name>
    <dbReference type="NCBI Taxonomy" id="1538"/>
    <lineage>
        <taxon>Bacteria</taxon>
        <taxon>Bacillati</taxon>
        <taxon>Bacillota</taxon>
        <taxon>Clostridia</taxon>
        <taxon>Eubacteriales</taxon>
        <taxon>Clostridiaceae</taxon>
        <taxon>Clostridium</taxon>
    </lineage>
</organism>
<gene>
    <name evidence="1" type="ORF">WY13_00940</name>
</gene>
<comment type="caution">
    <text evidence="1">The sequence shown here is derived from an EMBL/GenBank/DDBJ whole genome shotgun (WGS) entry which is preliminary data.</text>
</comment>
<dbReference type="RefSeq" id="WP_063554523.1">
    <property type="nucleotide sequence ID" value="NZ_LITT01000009.1"/>
</dbReference>
<dbReference type="EMBL" id="LITT01000009">
    <property type="protein sequence ID" value="OAA90874.1"/>
    <property type="molecule type" value="Genomic_DNA"/>
</dbReference>
<protein>
    <submittedName>
        <fullName evidence="1">Uncharacterized protein</fullName>
    </submittedName>
</protein>
<accession>A0A166RKM9</accession>
<proteinExistence type="predicted"/>
<reference evidence="1 2" key="1">
    <citation type="journal article" date="2015" name="Biotechnol. Bioeng.">
        <title>Genome sequence and phenotypic characterization of Caulobacter segnis.</title>
        <authorList>
            <person name="Patel S."/>
            <person name="Fletcher B."/>
            <person name="Scott D.C."/>
            <person name="Ely B."/>
        </authorList>
    </citation>
    <scope>NUCLEOTIDE SEQUENCE [LARGE SCALE GENOMIC DNA]</scope>
    <source>
        <strain evidence="1 2">ERI-2</strain>
    </source>
</reference>
<evidence type="ECO:0000313" key="1">
    <source>
        <dbReference type="EMBL" id="OAA90874.1"/>
    </source>
</evidence>
<dbReference type="Proteomes" id="UP000077407">
    <property type="component" value="Unassembled WGS sequence"/>
</dbReference>
<sequence length="94" mass="11515">MELRNWRAFTDYEVVHKGLNFAYNEFKNKFDKKELTRYSRTHTVDNRFTVQIISTALQNNGVGICKYKNKLYFYRYDKLKKDFKLLEIDIIKYI</sequence>
<dbReference type="AlphaFoldDB" id="A0A166RKM9"/>
<evidence type="ECO:0000313" key="2">
    <source>
        <dbReference type="Proteomes" id="UP000077407"/>
    </source>
</evidence>
<dbReference type="PATRIC" id="fig|1538.10.peg.1445"/>